<keyword evidence="2" id="KW-0812">Transmembrane</keyword>
<reference evidence="3 4" key="1">
    <citation type="journal article" date="2009" name="Science">
        <title>Green evolution and dynamic adaptations revealed by genomes of the marine picoeukaryotes Micromonas.</title>
        <authorList>
            <person name="Worden A.Z."/>
            <person name="Lee J.H."/>
            <person name="Mock T."/>
            <person name="Rouze P."/>
            <person name="Simmons M.P."/>
            <person name="Aerts A.L."/>
            <person name="Allen A.E."/>
            <person name="Cuvelier M.L."/>
            <person name="Derelle E."/>
            <person name="Everett M.V."/>
            <person name="Foulon E."/>
            <person name="Grimwood J."/>
            <person name="Gundlach H."/>
            <person name="Henrissat B."/>
            <person name="Napoli C."/>
            <person name="McDonald S.M."/>
            <person name="Parker M.S."/>
            <person name="Rombauts S."/>
            <person name="Salamov A."/>
            <person name="Von Dassow P."/>
            <person name="Badger J.H."/>
            <person name="Coutinho P.M."/>
            <person name="Demir E."/>
            <person name="Dubchak I."/>
            <person name="Gentemann C."/>
            <person name="Eikrem W."/>
            <person name="Gready J.E."/>
            <person name="John U."/>
            <person name="Lanier W."/>
            <person name="Lindquist E.A."/>
            <person name="Lucas S."/>
            <person name="Mayer K.F."/>
            <person name="Moreau H."/>
            <person name="Not F."/>
            <person name="Otillar R."/>
            <person name="Panaud O."/>
            <person name="Pangilinan J."/>
            <person name="Paulsen I."/>
            <person name="Piegu B."/>
            <person name="Poliakov A."/>
            <person name="Robbens S."/>
            <person name="Schmutz J."/>
            <person name="Toulza E."/>
            <person name="Wyss T."/>
            <person name="Zelensky A."/>
            <person name="Zhou K."/>
            <person name="Armbrust E.V."/>
            <person name="Bhattacharya D."/>
            <person name="Goodenough U.W."/>
            <person name="Van de Peer Y."/>
            <person name="Grigoriev I.V."/>
        </authorList>
    </citation>
    <scope>NUCLEOTIDE SEQUENCE [LARGE SCALE GENOMIC DNA]</scope>
    <source>
        <strain evidence="3 4">CCMP1545</strain>
    </source>
</reference>
<proteinExistence type="predicted"/>
<dbReference type="AlphaFoldDB" id="C1N0X8"/>
<evidence type="ECO:0000256" key="2">
    <source>
        <dbReference type="SAM" id="Phobius"/>
    </source>
</evidence>
<sequence>MDHPDGKTGIAISIAGEHWVCLRGMSPKKALIVLLLFGSGAFVIGTALGLSLFDWTFDVPEDVRERVRNATRVGMVVVYASVVVGVVHTVFFRDARFWLMEPKPERRASGAEEEARREALRRRTSVDMKKNKSRGRG</sequence>
<evidence type="ECO:0000256" key="1">
    <source>
        <dbReference type="SAM" id="MobiDB-lite"/>
    </source>
</evidence>
<gene>
    <name evidence="3" type="ORF">MICPUCDRAFT_51187</name>
</gene>
<accession>C1N0X8</accession>
<evidence type="ECO:0000313" key="4">
    <source>
        <dbReference type="Proteomes" id="UP000001876"/>
    </source>
</evidence>
<feature type="transmembrane region" description="Helical" evidence="2">
    <location>
        <begin position="31"/>
        <end position="53"/>
    </location>
</feature>
<evidence type="ECO:0000313" key="3">
    <source>
        <dbReference type="EMBL" id="EEH54342.1"/>
    </source>
</evidence>
<organism evidence="4">
    <name type="scientific">Micromonas pusilla (strain CCMP1545)</name>
    <name type="common">Picoplanktonic green alga</name>
    <dbReference type="NCBI Taxonomy" id="564608"/>
    <lineage>
        <taxon>Eukaryota</taxon>
        <taxon>Viridiplantae</taxon>
        <taxon>Chlorophyta</taxon>
        <taxon>Mamiellophyceae</taxon>
        <taxon>Mamiellales</taxon>
        <taxon>Mamiellaceae</taxon>
        <taxon>Micromonas</taxon>
    </lineage>
</organism>
<feature type="transmembrane region" description="Helical" evidence="2">
    <location>
        <begin position="73"/>
        <end position="92"/>
    </location>
</feature>
<dbReference type="RefSeq" id="XP_003061712.1">
    <property type="nucleotide sequence ID" value="XM_003061666.1"/>
</dbReference>
<dbReference type="OMA" id="CIFELMF"/>
<keyword evidence="2" id="KW-1133">Transmembrane helix</keyword>
<name>C1N0X8_MICPC</name>
<keyword evidence="2" id="KW-0472">Membrane</keyword>
<protein>
    <submittedName>
        <fullName evidence="3">Predicted protein</fullName>
    </submittedName>
</protein>
<dbReference type="Proteomes" id="UP000001876">
    <property type="component" value="Unassembled WGS sequence"/>
</dbReference>
<dbReference type="GeneID" id="9686913"/>
<feature type="compositionally biased region" description="Basic and acidic residues" evidence="1">
    <location>
        <begin position="104"/>
        <end position="118"/>
    </location>
</feature>
<feature type="region of interest" description="Disordered" evidence="1">
    <location>
        <begin position="104"/>
        <end position="137"/>
    </location>
</feature>
<keyword evidence="4" id="KW-1185">Reference proteome</keyword>
<dbReference type="KEGG" id="mpp:MICPUCDRAFT_51187"/>
<dbReference type="EMBL" id="GG663744">
    <property type="protein sequence ID" value="EEH54342.1"/>
    <property type="molecule type" value="Genomic_DNA"/>
</dbReference>